<keyword evidence="1" id="KW-0472">Membrane</keyword>
<feature type="transmembrane region" description="Helical" evidence="1">
    <location>
        <begin position="208"/>
        <end position="227"/>
    </location>
</feature>
<feature type="transmembrane region" description="Helical" evidence="1">
    <location>
        <begin position="161"/>
        <end position="179"/>
    </location>
</feature>
<protein>
    <submittedName>
        <fullName evidence="2">DUF6427 family protein</fullName>
    </submittedName>
</protein>
<comment type="caution">
    <text evidence="2">The sequence shown here is derived from an EMBL/GenBank/DDBJ whole genome shotgun (WGS) entry which is preliminary data.</text>
</comment>
<evidence type="ECO:0000313" key="2">
    <source>
        <dbReference type="EMBL" id="MFC4221690.1"/>
    </source>
</evidence>
<keyword evidence="1" id="KW-0812">Transmembrane</keyword>
<feature type="transmembrane region" description="Helical" evidence="1">
    <location>
        <begin position="239"/>
        <end position="257"/>
    </location>
</feature>
<feature type="transmembrane region" description="Helical" evidence="1">
    <location>
        <begin position="291"/>
        <end position="309"/>
    </location>
</feature>
<accession>A0ABV8PR58</accession>
<keyword evidence="3" id="KW-1185">Reference proteome</keyword>
<gene>
    <name evidence="2" type="ORF">ACFOWS_16170</name>
</gene>
<feature type="transmembrane region" description="Helical" evidence="1">
    <location>
        <begin position="127"/>
        <end position="149"/>
    </location>
</feature>
<dbReference type="EMBL" id="JBHSCL010000009">
    <property type="protein sequence ID" value="MFC4221690.1"/>
    <property type="molecule type" value="Genomic_DNA"/>
</dbReference>
<sequence length="310" mass="35176">MISSFFGKTKPINYIVLAIFLFLFYSLNAFFGFGAEMVDPILPLEILAFAVLVLALFIINQMVRTEKVTDFNSYAMLFFVLLLVTFSETLFNKNVIFTNFFLLLAFWRLLAVRSNRFVKHKIFDASFLIAIASLFYDWSLVFLVLVFAVINVYDRKTFKNWLVPFLGVATVFIITFAVIRVNGYADFFKEHYQFSIGLLGTKSLGEVINIKAIIYILLMLLLMTVVFVRVRKIGGGKLIVLRIVFAIFNLGVVIGLLTPAGSSPLLITFFPAAVFLANYAEGIKKTKLRELVLDICIALPLLLFIIQVSR</sequence>
<dbReference type="RefSeq" id="WP_379766785.1">
    <property type="nucleotide sequence ID" value="NZ_JBHSCL010000009.1"/>
</dbReference>
<feature type="transmembrane region" description="Helical" evidence="1">
    <location>
        <begin position="41"/>
        <end position="63"/>
    </location>
</feature>
<feature type="transmembrane region" description="Helical" evidence="1">
    <location>
        <begin position="263"/>
        <end position="279"/>
    </location>
</feature>
<dbReference type="InterPro" id="IPR045625">
    <property type="entry name" value="DUF6427"/>
</dbReference>
<reference evidence="3" key="1">
    <citation type="journal article" date="2019" name="Int. J. Syst. Evol. Microbiol.">
        <title>The Global Catalogue of Microorganisms (GCM) 10K type strain sequencing project: providing services to taxonomists for standard genome sequencing and annotation.</title>
        <authorList>
            <consortium name="The Broad Institute Genomics Platform"/>
            <consortium name="The Broad Institute Genome Sequencing Center for Infectious Disease"/>
            <person name="Wu L."/>
            <person name="Ma J."/>
        </authorList>
    </citation>
    <scope>NUCLEOTIDE SEQUENCE [LARGE SCALE GENOMIC DNA]</scope>
    <source>
        <strain evidence="3">CGMCC 1.15774</strain>
    </source>
</reference>
<feature type="transmembrane region" description="Helical" evidence="1">
    <location>
        <begin position="12"/>
        <end position="35"/>
    </location>
</feature>
<evidence type="ECO:0000256" key="1">
    <source>
        <dbReference type="SAM" id="Phobius"/>
    </source>
</evidence>
<organism evidence="2 3">
    <name type="scientific">Flagellimonas marina</name>
    <dbReference type="NCBI Taxonomy" id="1775168"/>
    <lineage>
        <taxon>Bacteria</taxon>
        <taxon>Pseudomonadati</taxon>
        <taxon>Bacteroidota</taxon>
        <taxon>Flavobacteriia</taxon>
        <taxon>Flavobacteriales</taxon>
        <taxon>Flavobacteriaceae</taxon>
        <taxon>Flagellimonas</taxon>
    </lineage>
</organism>
<evidence type="ECO:0000313" key="3">
    <source>
        <dbReference type="Proteomes" id="UP001595841"/>
    </source>
</evidence>
<proteinExistence type="predicted"/>
<dbReference type="Pfam" id="PF19992">
    <property type="entry name" value="DUF6427"/>
    <property type="match status" value="1"/>
</dbReference>
<dbReference type="Proteomes" id="UP001595841">
    <property type="component" value="Unassembled WGS sequence"/>
</dbReference>
<name>A0ABV8PR58_9FLAO</name>
<keyword evidence="1" id="KW-1133">Transmembrane helix</keyword>
<feature type="transmembrane region" description="Helical" evidence="1">
    <location>
        <begin position="75"/>
        <end position="107"/>
    </location>
</feature>